<dbReference type="InterPro" id="IPR021214">
    <property type="entry name" value="DUF2568"/>
</dbReference>
<evidence type="ECO:0000313" key="3">
    <source>
        <dbReference type="Proteomes" id="UP000189059"/>
    </source>
</evidence>
<feature type="transmembrane region" description="Helical" evidence="1">
    <location>
        <begin position="89"/>
        <end position="108"/>
    </location>
</feature>
<evidence type="ECO:0000256" key="1">
    <source>
        <dbReference type="SAM" id="Phobius"/>
    </source>
</evidence>
<protein>
    <recommendedName>
        <fullName evidence="4">DUF2568 domain-containing protein</fullName>
    </recommendedName>
</protein>
<feature type="transmembrane region" description="Helical" evidence="1">
    <location>
        <begin position="62"/>
        <end position="83"/>
    </location>
</feature>
<comment type="caution">
    <text evidence="2">The sequence shown here is derived from an EMBL/GenBank/DDBJ whole genome shotgun (WGS) entry which is preliminary data.</text>
</comment>
<keyword evidence="1" id="KW-0472">Membrane</keyword>
<keyword evidence="1" id="KW-0812">Transmembrane</keyword>
<name>A0ABX3JXV5_9BACL</name>
<evidence type="ECO:0000313" key="2">
    <source>
        <dbReference type="EMBL" id="OOC62499.1"/>
    </source>
</evidence>
<keyword evidence="1" id="KW-1133">Transmembrane helix</keyword>
<organism evidence="2 3">
    <name type="scientific">Paenibacillus ihbetae</name>
    <dbReference type="NCBI Taxonomy" id="1870820"/>
    <lineage>
        <taxon>Bacteria</taxon>
        <taxon>Bacillati</taxon>
        <taxon>Bacillota</taxon>
        <taxon>Bacilli</taxon>
        <taxon>Bacillales</taxon>
        <taxon>Paenibacillaceae</taxon>
        <taxon>Paenibacillus</taxon>
    </lineage>
</organism>
<dbReference type="Pfam" id="PF10823">
    <property type="entry name" value="DUF2568"/>
    <property type="match status" value="1"/>
</dbReference>
<feature type="transmembrane region" description="Helical" evidence="1">
    <location>
        <begin position="32"/>
        <end position="55"/>
    </location>
</feature>
<proteinExistence type="predicted"/>
<reference evidence="2 3" key="1">
    <citation type="submission" date="2016-12" db="EMBL/GenBank/DDBJ databases">
        <title>Genome sequencing and description of Paenibacillus sp. nov. from high altitude lake in the Indian Trans- Himalayas.</title>
        <authorList>
            <person name="Kiran S."/>
            <person name="Swarnkar M.K."/>
            <person name="Rana A."/>
            <person name="Tewari R."/>
            <person name="Gulati A."/>
        </authorList>
    </citation>
    <scope>NUCLEOTIDE SEQUENCE [LARGE SCALE GENOMIC DNA]</scope>
    <source>
        <strain evidence="2 3">IHBB 9951</strain>
    </source>
</reference>
<dbReference type="RefSeq" id="WP_077567279.1">
    <property type="nucleotide sequence ID" value="NZ_MRVI01000001.1"/>
</dbReference>
<accession>A0ABX3JXV5</accession>
<feature type="transmembrane region" description="Helical" evidence="1">
    <location>
        <begin position="7"/>
        <end position="26"/>
    </location>
</feature>
<evidence type="ECO:0008006" key="4">
    <source>
        <dbReference type="Google" id="ProtNLM"/>
    </source>
</evidence>
<gene>
    <name evidence="2" type="ORF">BBD40_11885</name>
</gene>
<sequence>MFSVINLGLRFVLEIILLFSLGYWGFHAGQDVWLSIILGLGLPLLTAVIWGMIISPKASIKLPIGGVLLIEAVLFAAGVLALIDSGFRVSAYLFGVAALVNRCIVIRWKMQP</sequence>
<keyword evidence="3" id="KW-1185">Reference proteome</keyword>
<dbReference type="Proteomes" id="UP000189059">
    <property type="component" value="Unassembled WGS sequence"/>
</dbReference>
<dbReference type="EMBL" id="MRVI01000001">
    <property type="protein sequence ID" value="OOC62499.1"/>
    <property type="molecule type" value="Genomic_DNA"/>
</dbReference>